<proteinExistence type="predicted"/>
<dbReference type="OrthoDB" id="9807246at2"/>
<sequence length="218" mass="23823">MTTNTPAQVAVKPDLRATIERLIEDAMIDAEVDYPAGSDAGHRISWDSDSLLNGIMALIPAPAPAEQDPVAWNGPGEKPHEYSPDYMAMGDCRICGHTRDAHYSAPVPAVPDDVAETAKRLRQATFAKGRMRGGIGGQTIEASMRSTFHEVSAWDLDIAADALDAQAAELARLRGFAEFVTTWAISFRTSDRDETVWTTDQWRELRRQIAALQPTGDA</sequence>
<protein>
    <submittedName>
        <fullName evidence="1">Uncharacterized protein</fullName>
    </submittedName>
</protein>
<dbReference type="AlphaFoldDB" id="A0A3S4CHZ7"/>
<name>A0A3S4CHZ7_9RHOB</name>
<dbReference type="EMBL" id="UZWE01000021">
    <property type="protein sequence ID" value="VDS07531.1"/>
    <property type="molecule type" value="Genomic_DNA"/>
</dbReference>
<gene>
    <name evidence="1" type="ORF">PARHAE_00708</name>
</gene>
<organism evidence="1 2">
    <name type="scientific">Paracoccus haematequi</name>
    <dbReference type="NCBI Taxonomy" id="2491866"/>
    <lineage>
        <taxon>Bacteria</taxon>
        <taxon>Pseudomonadati</taxon>
        <taxon>Pseudomonadota</taxon>
        <taxon>Alphaproteobacteria</taxon>
        <taxon>Rhodobacterales</taxon>
        <taxon>Paracoccaceae</taxon>
        <taxon>Paracoccus</taxon>
    </lineage>
</organism>
<accession>A0A3S4CHZ7</accession>
<reference evidence="1 2" key="1">
    <citation type="submission" date="2018-12" db="EMBL/GenBank/DDBJ databases">
        <authorList>
            <person name="Criscuolo A."/>
        </authorList>
    </citation>
    <scope>NUCLEOTIDE SEQUENCE [LARGE SCALE GENOMIC DNA]</scope>
    <source>
        <strain evidence="1">ACIP1116241</strain>
    </source>
</reference>
<evidence type="ECO:0000313" key="1">
    <source>
        <dbReference type="EMBL" id="VDS07531.1"/>
    </source>
</evidence>
<dbReference type="RefSeq" id="WP_126153229.1">
    <property type="nucleotide sequence ID" value="NZ_UZWE01000021.1"/>
</dbReference>
<dbReference type="Proteomes" id="UP000270743">
    <property type="component" value="Unassembled WGS sequence"/>
</dbReference>
<evidence type="ECO:0000313" key="2">
    <source>
        <dbReference type="Proteomes" id="UP000270743"/>
    </source>
</evidence>
<keyword evidence="2" id="KW-1185">Reference proteome</keyword>